<proteinExistence type="predicted"/>
<dbReference type="Gene3D" id="3.30.200.20">
    <property type="entry name" value="Phosphorylase Kinase, domain 1"/>
    <property type="match status" value="1"/>
</dbReference>
<sequence length="464" mass="51637">MSEMSKWKKFAQNIKLKRTNVATKQNKTKCGEASKNTCGSSILENKEITVQPLATDATGKAKKYERTGPQEFVPFFFEEVTIPNIIAACNKHFKKRAKGMSCDVLASERGPSCTKISQLPSLKLFHIRFVMTDDQMNSEGSSTAYSRYSGINSSPVRFGSKASTSTRADPIIVPHSTSAIGVKRKLESSFRAPVNKVPKSLGITTMMRLGQAITATETSQEIVEVSRFNINDMVWSPPVSVHFTIEKEKFAEGGFRAAYKATSKSPNFEGKTYIVKRFLPKTVELIGAVNETQEDHARKSIQMQALANNFAEQVAAKVQKDGNKNVFGKPFRYVDAFLGKVQRTNQIVTIEQFASGTFQKYVNNDGTISHNKDIEKQRKAESLVHFSFVKSNRKLFLVDIQGGEYNLTDPEIATVSGIYDNDDRLLFCAGNLSTEAYLNFFNAHKCNAFCNLLGLVPEEVENDA</sequence>
<reference evidence="6" key="1">
    <citation type="submission" date="2020-04" db="EMBL/GenBank/DDBJ databases">
        <authorList>
            <person name="Alioto T."/>
            <person name="Alioto T."/>
            <person name="Gomez Garrido J."/>
        </authorList>
    </citation>
    <scope>NUCLEOTIDE SEQUENCE</scope>
    <source>
        <strain evidence="6">A484AB</strain>
    </source>
</reference>
<dbReference type="AlphaFoldDB" id="A0A7D9ESL7"/>
<keyword evidence="2" id="KW-0808">Transferase</keyword>
<dbReference type="GO" id="GO:1903013">
    <property type="term" value="P:response to differentiation-inducing factor 1"/>
    <property type="evidence" value="ECO:0007669"/>
    <property type="project" value="TreeGrafter"/>
</dbReference>
<keyword evidence="5" id="KW-0067">ATP-binding</keyword>
<dbReference type="Pfam" id="PF02816">
    <property type="entry name" value="Alpha_kinase"/>
    <property type="match status" value="1"/>
</dbReference>
<dbReference type="PANTHER" id="PTHR45992">
    <property type="entry name" value="EUKARYOTIC ELONGATION FACTOR 2 KINASE-RELATED"/>
    <property type="match status" value="1"/>
</dbReference>
<dbReference type="InterPro" id="IPR051852">
    <property type="entry name" value="Alpha-type_PK"/>
</dbReference>
<dbReference type="OrthoDB" id="301415at2759"/>
<dbReference type="PROSITE" id="PS51158">
    <property type="entry name" value="ALPHA_KINASE"/>
    <property type="match status" value="1"/>
</dbReference>
<evidence type="ECO:0000256" key="3">
    <source>
        <dbReference type="ARBA" id="ARBA00022741"/>
    </source>
</evidence>
<organism evidence="6 7">
    <name type="scientific">Paramuricea clavata</name>
    <name type="common">Red gorgonian</name>
    <name type="synonym">Violescent sea-whip</name>
    <dbReference type="NCBI Taxonomy" id="317549"/>
    <lineage>
        <taxon>Eukaryota</taxon>
        <taxon>Metazoa</taxon>
        <taxon>Cnidaria</taxon>
        <taxon>Anthozoa</taxon>
        <taxon>Octocorallia</taxon>
        <taxon>Malacalcyonacea</taxon>
        <taxon>Plexauridae</taxon>
        <taxon>Paramuricea</taxon>
    </lineage>
</organism>
<dbReference type="Gene3D" id="3.20.200.10">
    <property type="entry name" value="MHCK/EF2 kinase"/>
    <property type="match status" value="1"/>
</dbReference>
<dbReference type="EMBL" id="CACRXK020008843">
    <property type="protein sequence ID" value="CAB4015786.1"/>
    <property type="molecule type" value="Genomic_DNA"/>
</dbReference>
<dbReference type="InterPro" id="IPR011009">
    <property type="entry name" value="Kinase-like_dom_sf"/>
</dbReference>
<keyword evidence="1" id="KW-0723">Serine/threonine-protein kinase</keyword>
<keyword evidence="4" id="KW-0418">Kinase</keyword>
<evidence type="ECO:0000313" key="7">
    <source>
        <dbReference type="Proteomes" id="UP001152795"/>
    </source>
</evidence>
<evidence type="ECO:0000256" key="5">
    <source>
        <dbReference type="ARBA" id="ARBA00022840"/>
    </source>
</evidence>
<accession>A0A7D9ESL7</accession>
<keyword evidence="3" id="KW-0547">Nucleotide-binding</keyword>
<dbReference type="GO" id="GO:0031037">
    <property type="term" value="P:myosin II filament disassembly"/>
    <property type="evidence" value="ECO:0007669"/>
    <property type="project" value="TreeGrafter"/>
</dbReference>
<keyword evidence="7" id="KW-1185">Reference proteome</keyword>
<dbReference type="GO" id="GO:0004674">
    <property type="term" value="F:protein serine/threonine kinase activity"/>
    <property type="evidence" value="ECO:0007669"/>
    <property type="project" value="UniProtKB-KW"/>
</dbReference>
<dbReference type="PANTHER" id="PTHR45992:SF2">
    <property type="entry name" value="EUKARYOTIC ELONGATION FACTOR 2 KINASE"/>
    <property type="match status" value="1"/>
</dbReference>
<keyword evidence="6" id="KW-0675">Receptor</keyword>
<dbReference type="Proteomes" id="UP001152795">
    <property type="component" value="Unassembled WGS sequence"/>
</dbReference>
<evidence type="ECO:0000256" key="4">
    <source>
        <dbReference type="ARBA" id="ARBA00022777"/>
    </source>
</evidence>
<dbReference type="SUPFAM" id="SSF56112">
    <property type="entry name" value="Protein kinase-like (PK-like)"/>
    <property type="match status" value="1"/>
</dbReference>
<protein>
    <submittedName>
        <fullName evidence="6">Transient receptor potential cation channel subfamily M member 6-like</fullName>
    </submittedName>
</protein>
<dbReference type="InterPro" id="IPR004166">
    <property type="entry name" value="a-kinase_dom"/>
</dbReference>
<comment type="caution">
    <text evidence="6">The sequence shown here is derived from an EMBL/GenBank/DDBJ whole genome shotgun (WGS) entry which is preliminary data.</text>
</comment>
<dbReference type="GO" id="GO:0005524">
    <property type="term" value="F:ATP binding"/>
    <property type="evidence" value="ECO:0007669"/>
    <property type="project" value="UniProtKB-KW"/>
</dbReference>
<name>A0A7D9ESL7_PARCT</name>
<evidence type="ECO:0000256" key="2">
    <source>
        <dbReference type="ARBA" id="ARBA00022679"/>
    </source>
</evidence>
<evidence type="ECO:0000256" key="1">
    <source>
        <dbReference type="ARBA" id="ARBA00022527"/>
    </source>
</evidence>
<dbReference type="CDD" id="cd04515">
    <property type="entry name" value="Alpha_kinase"/>
    <property type="match status" value="1"/>
</dbReference>
<dbReference type="SMART" id="SM00811">
    <property type="entry name" value="Alpha_kinase"/>
    <property type="match status" value="1"/>
</dbReference>
<gene>
    <name evidence="6" type="ORF">PACLA_8A034873</name>
</gene>
<evidence type="ECO:0000313" key="6">
    <source>
        <dbReference type="EMBL" id="CAB4015786.1"/>
    </source>
</evidence>